<comment type="catalytic activity">
    <reaction evidence="9 10">
        <text>Release of signal peptides from bacterial membrane prolipoproteins. Hydrolyzes -Xaa-Yaa-Zaa-|-(S,diacylglyceryl)Cys-, in which Xaa is hydrophobic (preferably Leu), and Yaa (Ala or Ser) and Zaa (Gly or Ala) have small, neutral side chains.</text>
        <dbReference type="EC" id="3.4.23.36"/>
    </reaction>
</comment>
<keyword evidence="8 9" id="KW-0472">Membrane</keyword>
<feature type="transmembrane region" description="Helical" evidence="9">
    <location>
        <begin position="60"/>
        <end position="81"/>
    </location>
</feature>
<proteinExistence type="inferred from homology"/>
<comment type="similarity">
    <text evidence="1 9 11">Belongs to the peptidase A8 family.</text>
</comment>
<evidence type="ECO:0000256" key="7">
    <source>
        <dbReference type="ARBA" id="ARBA00022989"/>
    </source>
</evidence>
<reference evidence="12 13" key="1">
    <citation type="submission" date="2023-07" db="EMBL/GenBank/DDBJ databases">
        <title>Sequencing the genomes of 1000 actinobacteria strains.</title>
        <authorList>
            <person name="Klenk H.-P."/>
        </authorList>
    </citation>
    <scope>NUCLEOTIDE SEQUENCE [LARGE SCALE GENOMIC DNA]</scope>
    <source>
        <strain evidence="12 13">DSM 15539</strain>
    </source>
</reference>
<dbReference type="GO" id="GO:0004190">
    <property type="term" value="F:aspartic-type endopeptidase activity"/>
    <property type="evidence" value="ECO:0007669"/>
    <property type="project" value="UniProtKB-EC"/>
</dbReference>
<keyword evidence="6 9" id="KW-0378">Hydrolase</keyword>
<evidence type="ECO:0000256" key="10">
    <source>
        <dbReference type="RuleBase" id="RU000594"/>
    </source>
</evidence>
<comment type="subcellular location">
    <subcellularLocation>
        <location evidence="9">Cell membrane</location>
        <topology evidence="9">Multi-pass membrane protein</topology>
    </subcellularLocation>
</comment>
<feature type="active site" evidence="9">
    <location>
        <position position="123"/>
    </location>
</feature>
<evidence type="ECO:0000256" key="3">
    <source>
        <dbReference type="ARBA" id="ARBA00022670"/>
    </source>
</evidence>
<dbReference type="Proteomes" id="UP001266099">
    <property type="component" value="Unassembled WGS sequence"/>
</dbReference>
<protein>
    <recommendedName>
        <fullName evidence="9">Lipoprotein signal peptidase</fullName>
        <ecNumber evidence="9">3.4.23.36</ecNumber>
    </recommendedName>
    <alternativeName>
        <fullName evidence="9">Prolipoprotein signal peptidase</fullName>
    </alternativeName>
    <alternativeName>
        <fullName evidence="9">Signal peptidase II</fullName>
        <shortName evidence="9">SPase II</shortName>
    </alternativeName>
</protein>
<evidence type="ECO:0000256" key="2">
    <source>
        <dbReference type="ARBA" id="ARBA00022475"/>
    </source>
</evidence>
<evidence type="ECO:0000256" key="11">
    <source>
        <dbReference type="RuleBase" id="RU004181"/>
    </source>
</evidence>
<keyword evidence="5 9" id="KW-0064">Aspartyl protease</keyword>
<evidence type="ECO:0000256" key="6">
    <source>
        <dbReference type="ARBA" id="ARBA00022801"/>
    </source>
</evidence>
<keyword evidence="7 9" id="KW-1133">Transmembrane helix</keyword>
<keyword evidence="13" id="KW-1185">Reference proteome</keyword>
<evidence type="ECO:0000256" key="5">
    <source>
        <dbReference type="ARBA" id="ARBA00022750"/>
    </source>
</evidence>
<evidence type="ECO:0000313" key="13">
    <source>
        <dbReference type="Proteomes" id="UP001266099"/>
    </source>
</evidence>
<comment type="function">
    <text evidence="9 10">This protein specifically catalyzes the removal of signal peptides from prolipoproteins.</text>
</comment>
<dbReference type="PROSITE" id="PS00855">
    <property type="entry name" value="SPASE_II"/>
    <property type="match status" value="1"/>
</dbReference>
<feature type="active site" evidence="9">
    <location>
        <position position="137"/>
    </location>
</feature>
<dbReference type="RefSeq" id="WP_309955261.1">
    <property type="nucleotide sequence ID" value="NZ_JAVDUJ010000001.1"/>
</dbReference>
<keyword evidence="2 9" id="KW-1003">Cell membrane</keyword>
<feature type="transmembrane region" description="Helical" evidence="9">
    <location>
        <begin position="93"/>
        <end position="111"/>
    </location>
</feature>
<dbReference type="PANTHER" id="PTHR33695:SF1">
    <property type="entry name" value="LIPOPROTEIN SIGNAL PEPTIDASE"/>
    <property type="match status" value="1"/>
</dbReference>
<dbReference type="InterPro" id="IPR001872">
    <property type="entry name" value="Peptidase_A8"/>
</dbReference>
<dbReference type="PRINTS" id="PR00781">
    <property type="entry name" value="LIPOSIGPTASE"/>
</dbReference>
<comment type="pathway">
    <text evidence="9">Protein modification; lipoprotein biosynthesis (signal peptide cleavage).</text>
</comment>
<dbReference type="EMBL" id="JAVDUJ010000001">
    <property type="protein sequence ID" value="MDR6938994.1"/>
    <property type="molecule type" value="Genomic_DNA"/>
</dbReference>
<dbReference type="PANTHER" id="PTHR33695">
    <property type="entry name" value="LIPOPROTEIN SIGNAL PEPTIDASE"/>
    <property type="match status" value="1"/>
</dbReference>
<organism evidence="12 13">
    <name type="scientific">Arcanobacterium hippocoleae</name>
    <dbReference type="NCBI Taxonomy" id="149017"/>
    <lineage>
        <taxon>Bacteria</taxon>
        <taxon>Bacillati</taxon>
        <taxon>Actinomycetota</taxon>
        <taxon>Actinomycetes</taxon>
        <taxon>Actinomycetales</taxon>
        <taxon>Actinomycetaceae</taxon>
        <taxon>Arcanobacterium</taxon>
    </lineage>
</organism>
<evidence type="ECO:0000256" key="1">
    <source>
        <dbReference type="ARBA" id="ARBA00006139"/>
    </source>
</evidence>
<comment type="caution">
    <text evidence="12">The sequence shown here is derived from an EMBL/GenBank/DDBJ whole genome shotgun (WGS) entry which is preliminary data.</text>
</comment>
<evidence type="ECO:0000256" key="4">
    <source>
        <dbReference type="ARBA" id="ARBA00022692"/>
    </source>
</evidence>
<dbReference type="Pfam" id="PF01252">
    <property type="entry name" value="Peptidase_A8"/>
    <property type="match status" value="1"/>
</dbReference>
<keyword evidence="4 9" id="KW-0812">Transmembrane</keyword>
<gene>
    <name evidence="9" type="primary">lspA</name>
    <name evidence="12" type="ORF">J2S36_000537</name>
</gene>
<accession>A0ABU1T0U4</accession>
<sequence>MKISKKSWLISLVIVFLLVALDQFTKQLALIYLAAGQRIDFLGDFLGFKLIFNSGAAFSLGAASTWIFTVFAVIVVCAMPYVMHKMQEVKYQYVLAVIWAGAIGNLLDRLFREPGFGVGHVVDFIRYGTWFIGNVADIALVAGIGIIIVMQFFAEEESAVTDREFVQADPSLQKDAS</sequence>
<evidence type="ECO:0000313" key="12">
    <source>
        <dbReference type="EMBL" id="MDR6938994.1"/>
    </source>
</evidence>
<comment type="caution">
    <text evidence="9">Lacks conserved residue(s) required for the propagation of feature annotation.</text>
</comment>
<feature type="transmembrane region" description="Helical" evidence="9">
    <location>
        <begin position="131"/>
        <end position="154"/>
    </location>
</feature>
<dbReference type="EC" id="3.4.23.36" evidence="9"/>
<dbReference type="HAMAP" id="MF_00161">
    <property type="entry name" value="LspA"/>
    <property type="match status" value="1"/>
</dbReference>
<dbReference type="NCBIfam" id="TIGR00077">
    <property type="entry name" value="lspA"/>
    <property type="match status" value="1"/>
</dbReference>
<evidence type="ECO:0000256" key="8">
    <source>
        <dbReference type="ARBA" id="ARBA00023136"/>
    </source>
</evidence>
<keyword evidence="3 9" id="KW-0645">Protease</keyword>
<evidence type="ECO:0000256" key="9">
    <source>
        <dbReference type="HAMAP-Rule" id="MF_00161"/>
    </source>
</evidence>
<name>A0ABU1T0U4_9ACTO</name>